<gene>
    <name evidence="1" type="ORF">LPJ66_009075</name>
</gene>
<accession>A0ACC1I4B8</accession>
<name>A0ACC1I4B8_9FUNG</name>
<proteinExistence type="predicted"/>
<protein>
    <submittedName>
        <fullName evidence="1">Uncharacterized protein</fullName>
    </submittedName>
</protein>
<dbReference type="Proteomes" id="UP001150581">
    <property type="component" value="Unassembled WGS sequence"/>
</dbReference>
<sequence>MSGIKSFRSAWDTTSLKLGRQPVRGYVKQSLNSSVIKSAAIGNFRKEYGFSSQDLILALGSSISLFSVDSLGMSIASVCSAPMFVNVLEVSCLHAPPGYSRQAADMDGGRQSDLCVVLEEGGQLALLYVEQVDAEQNYRFRAIEQIDVLANCKHDGGVVVLRKAVIDSLVRAIAVVAWREFIDIVLLEWSGGDSAQAQGQERTKPGIFGRHLGVYVNGTICDAAFLLPLRSELQRILLVAAVVERPHESVYLHLYEHWLSALDNSSVTLVARLPLPHSISTPMYIVPLLEHRECFLLITETEVVFISASQIQSGDVHLYSQPIPRLLDGRPDLVRSFCMAGMTTVSVAGIQQPAQKVYISTHSGAMYCICAAARPFIQLTKVGAKHATALDSGAVLAGESILYLDSHSHKRARHTDVVESVPDYLFISGDCVDHSIYRVSTDVGSVGITDEIPMPVWHSRRVLPNHSPMTDIMLQPQAAYWTSGRASAGFVNQAQFGHLMRTEEIIDTAGDDFSLTQLWTFYISEAAKRSVVPCIVLRQAESDIPVFKDDDGEWKLLDALRLFFNDKRLLFVGNTGINDLGEHCLLCVFDDLACLVTGVTTLGGMGENIRNSAITSLRTGEVFTHGSCVTTVATTSRSDRNVGIWAMLAIRTAQRGSIVRIMSISETDGSTSSQQVPAAAAVELEFQCEVSCLRAITMGLTTYILVGTYDLRLSVFRFDPEMQSATLIHGEDVGAYLELVRGSVETCDTYSNEDEGDEGDIVIGTGKLSTAASISGVTVNDAYVLGSSAKLFVMAGMRDGSLIKIEISQALGAVDRELVKVGDIPVRFSGVPDCADSGGEVACGYGLTSDAHSVLVVAESLFVAQLANVGQVKITPCVFGELQLPLSISQAVSVAPTWRSDRFGRAAPGSTSRTFSCLVASNSTGTINLLDIGLDPQCHMRELNVGEEPRRMMYDNDSDKILVAGVLSPVPSVNSRMAFNSYLAALDPNDGHIHSETQLLPNELVHSLEMWPIYVPKPVRYICVGTGLYPAAEDYSRPSTERLRATGGRIVMFQLKQLKSKAQSSSANSSRKYKLKSVWASDRDAPVLALAYLGDPYLIAAVGTSCVVLKLDLVNGKLIECCEIDLRFPACSLDVRGNYIVAGSLRETAQLLRFDEGMGDNESLEMLHSARFGLHTADTRFLTDDLVVGVNAEGYLYTIGIPQDSKEFALDFAMGIHLGTNCTRVKLGNLVRRLHRPKHVLPWVHQAVGVAAATGQALPPVDTVVVSTLSGALWTLLRISDAAFKALRLLERAMLAMSADHPAHPLLVSKGSISRTPHTNNGKLQSFNMVDGMFSTMFLEILTESEQLQVVDSSPELQTHALALGLGQCSAVDAVRRLVYALNCACVC</sequence>
<organism evidence="1 2">
    <name type="scientific">Kickxella alabastrina</name>
    <dbReference type="NCBI Taxonomy" id="61397"/>
    <lineage>
        <taxon>Eukaryota</taxon>
        <taxon>Fungi</taxon>
        <taxon>Fungi incertae sedis</taxon>
        <taxon>Zoopagomycota</taxon>
        <taxon>Kickxellomycotina</taxon>
        <taxon>Kickxellomycetes</taxon>
        <taxon>Kickxellales</taxon>
        <taxon>Kickxellaceae</taxon>
        <taxon>Kickxella</taxon>
    </lineage>
</organism>
<evidence type="ECO:0000313" key="1">
    <source>
        <dbReference type="EMBL" id="KAJ1887512.1"/>
    </source>
</evidence>
<keyword evidence="2" id="KW-1185">Reference proteome</keyword>
<reference evidence="1" key="1">
    <citation type="submission" date="2022-07" db="EMBL/GenBank/DDBJ databases">
        <title>Phylogenomic reconstructions and comparative analyses of Kickxellomycotina fungi.</title>
        <authorList>
            <person name="Reynolds N.K."/>
            <person name="Stajich J.E."/>
            <person name="Barry K."/>
            <person name="Grigoriev I.V."/>
            <person name="Crous P."/>
            <person name="Smith M.E."/>
        </authorList>
    </citation>
    <scope>NUCLEOTIDE SEQUENCE</scope>
    <source>
        <strain evidence="1">Benny 63K</strain>
    </source>
</reference>
<dbReference type="EMBL" id="JANBPG010001977">
    <property type="protein sequence ID" value="KAJ1887512.1"/>
    <property type="molecule type" value="Genomic_DNA"/>
</dbReference>
<evidence type="ECO:0000313" key="2">
    <source>
        <dbReference type="Proteomes" id="UP001150581"/>
    </source>
</evidence>
<comment type="caution">
    <text evidence="1">The sequence shown here is derived from an EMBL/GenBank/DDBJ whole genome shotgun (WGS) entry which is preliminary data.</text>
</comment>